<protein>
    <submittedName>
        <fullName evidence="1">Uncharacterized protein</fullName>
    </submittedName>
</protein>
<dbReference type="EMBL" id="WQKZ01000003">
    <property type="protein sequence ID" value="MVN77831.1"/>
    <property type="molecule type" value="Genomic_DNA"/>
</dbReference>
<name>A0A7K1TI43_9BACT</name>
<evidence type="ECO:0000313" key="2">
    <source>
        <dbReference type="Proteomes" id="UP000441336"/>
    </source>
</evidence>
<dbReference type="Proteomes" id="UP000441336">
    <property type="component" value="Unassembled WGS sequence"/>
</dbReference>
<reference evidence="1 2" key="1">
    <citation type="submission" date="2019-12" db="EMBL/GenBank/DDBJ databases">
        <title>Hymenobacter sp. HMF4947 Genome sequencing and assembly.</title>
        <authorList>
            <person name="Kang H."/>
            <person name="Cha I."/>
            <person name="Kim H."/>
            <person name="Joh K."/>
        </authorList>
    </citation>
    <scope>NUCLEOTIDE SEQUENCE [LARGE SCALE GENOMIC DNA]</scope>
    <source>
        <strain evidence="1 2">HMF4947</strain>
    </source>
</reference>
<evidence type="ECO:0000313" key="1">
    <source>
        <dbReference type="EMBL" id="MVN77831.1"/>
    </source>
</evidence>
<dbReference type="AlphaFoldDB" id="A0A7K1TI43"/>
<comment type="caution">
    <text evidence="1">The sequence shown here is derived from an EMBL/GenBank/DDBJ whole genome shotgun (WGS) entry which is preliminary data.</text>
</comment>
<accession>A0A7K1TI43</accession>
<keyword evidence="2" id="KW-1185">Reference proteome</keyword>
<dbReference type="RefSeq" id="WP_157567226.1">
    <property type="nucleotide sequence ID" value="NZ_WQKZ01000003.1"/>
</dbReference>
<proteinExistence type="predicted"/>
<sequence>MVISAHLAKTGHPDSTFKSMLLRQYELGHISYEHLLEYLQAERALVQQEQQHRPLLLPTRTAAN</sequence>
<organism evidence="1 2">
    <name type="scientific">Hymenobacter ginkgonis</name>
    <dbReference type="NCBI Taxonomy" id="2682976"/>
    <lineage>
        <taxon>Bacteria</taxon>
        <taxon>Pseudomonadati</taxon>
        <taxon>Bacteroidota</taxon>
        <taxon>Cytophagia</taxon>
        <taxon>Cytophagales</taxon>
        <taxon>Hymenobacteraceae</taxon>
        <taxon>Hymenobacter</taxon>
    </lineage>
</organism>
<gene>
    <name evidence="1" type="ORF">GO988_15980</name>
</gene>